<dbReference type="InterPro" id="IPR004429">
    <property type="entry name" value="Isopropylmalate_DH"/>
</dbReference>
<evidence type="ECO:0000259" key="8">
    <source>
        <dbReference type="Pfam" id="PF00180"/>
    </source>
</evidence>
<comment type="caution">
    <text evidence="9">The sequence shown here is derived from an EMBL/GenBank/DDBJ whole genome shotgun (WGS) entry which is preliminary data.</text>
</comment>
<evidence type="ECO:0000256" key="2">
    <source>
        <dbReference type="ARBA" id="ARBA00022605"/>
    </source>
</evidence>
<dbReference type="SUPFAM" id="SSF53659">
    <property type="entry name" value="Isocitrate/Isopropylmalate dehydrogenase-like"/>
    <property type="match status" value="1"/>
</dbReference>
<gene>
    <name evidence="9" type="ORF">JCM21531_1228</name>
</gene>
<keyword evidence="3" id="KW-0479">Metal-binding</keyword>
<sequence length="61" mass="6980">MRSDIVKDGIDIMVVRELTGGMYFGERGRVQTENMGQAAFDTEKYSEFEIERIARLAFETA</sequence>
<keyword evidence="10" id="KW-1185">Reference proteome</keyword>
<dbReference type="STRING" id="1294263.JCM21531_1228"/>
<dbReference type="AlphaFoldDB" id="W4V4T5"/>
<evidence type="ECO:0000256" key="7">
    <source>
        <dbReference type="ARBA" id="ARBA00023304"/>
    </source>
</evidence>
<evidence type="ECO:0000256" key="5">
    <source>
        <dbReference type="ARBA" id="ARBA00023002"/>
    </source>
</evidence>
<dbReference type="GO" id="GO:0005829">
    <property type="term" value="C:cytosol"/>
    <property type="evidence" value="ECO:0007669"/>
    <property type="project" value="TreeGrafter"/>
</dbReference>
<dbReference type="GO" id="GO:0046872">
    <property type="term" value="F:metal ion binding"/>
    <property type="evidence" value="ECO:0007669"/>
    <property type="project" value="UniProtKB-KW"/>
</dbReference>
<feature type="domain" description="Isopropylmalate dehydrogenase-like" evidence="8">
    <location>
        <begin position="2"/>
        <end position="61"/>
    </location>
</feature>
<dbReference type="EMBL" id="BAVR01000010">
    <property type="protein sequence ID" value="GAE87828.1"/>
    <property type="molecule type" value="Genomic_DNA"/>
</dbReference>
<proteinExistence type="predicted"/>
<dbReference type="PANTHER" id="PTHR42979:SF1">
    <property type="entry name" value="3-ISOPROPYLMALATE DEHYDROGENASE"/>
    <property type="match status" value="1"/>
</dbReference>
<accession>W4V4T5</accession>
<dbReference type="Pfam" id="PF00180">
    <property type="entry name" value="Iso_dh"/>
    <property type="match status" value="1"/>
</dbReference>
<name>W4V4T5_9FIRM</name>
<organism evidence="9 10">
    <name type="scientific">Acetivibrio straminisolvens JCM 21531</name>
    <dbReference type="NCBI Taxonomy" id="1294263"/>
    <lineage>
        <taxon>Bacteria</taxon>
        <taxon>Bacillati</taxon>
        <taxon>Bacillota</taxon>
        <taxon>Clostridia</taxon>
        <taxon>Eubacteriales</taxon>
        <taxon>Oscillospiraceae</taxon>
        <taxon>Acetivibrio</taxon>
    </lineage>
</organism>
<dbReference type="GO" id="GO:0009098">
    <property type="term" value="P:L-leucine biosynthetic process"/>
    <property type="evidence" value="ECO:0007669"/>
    <property type="project" value="UniProtKB-KW"/>
</dbReference>
<reference evidence="9" key="1">
    <citation type="journal article" date="2014" name="Genome Announc.">
        <title>Draft Genome Sequence of Clostridium straminisolvens Strain JCM 21531T, Isolated from a Cellulose-Degrading Bacterial Community.</title>
        <authorList>
            <person name="Yuki M."/>
            <person name="Oshima K."/>
            <person name="Suda W."/>
            <person name="Sakamoto M."/>
            <person name="Kitamura K."/>
            <person name="Iida T."/>
            <person name="Hattori M."/>
            <person name="Ohkuma M."/>
        </authorList>
    </citation>
    <scope>NUCLEOTIDE SEQUENCE [LARGE SCALE GENOMIC DNA]</scope>
    <source>
        <strain evidence="9">JCM 21531</strain>
    </source>
</reference>
<dbReference type="Gene3D" id="3.40.718.10">
    <property type="entry name" value="Isopropylmalate Dehydrogenase"/>
    <property type="match status" value="1"/>
</dbReference>
<keyword evidence="1" id="KW-0432">Leucine biosynthesis</keyword>
<evidence type="ECO:0000313" key="10">
    <source>
        <dbReference type="Proteomes" id="UP000019109"/>
    </source>
</evidence>
<dbReference type="PANTHER" id="PTHR42979">
    <property type="entry name" value="3-ISOPROPYLMALATE DEHYDROGENASE"/>
    <property type="match status" value="1"/>
</dbReference>
<dbReference type="GO" id="GO:0003862">
    <property type="term" value="F:3-isopropylmalate dehydrogenase activity"/>
    <property type="evidence" value="ECO:0007669"/>
    <property type="project" value="InterPro"/>
</dbReference>
<keyword evidence="5" id="KW-0560">Oxidoreductase</keyword>
<dbReference type="InterPro" id="IPR024084">
    <property type="entry name" value="IsoPropMal-DH-like_dom"/>
</dbReference>
<keyword evidence="4" id="KW-0460">Magnesium</keyword>
<evidence type="ECO:0000256" key="3">
    <source>
        <dbReference type="ARBA" id="ARBA00022723"/>
    </source>
</evidence>
<evidence type="ECO:0000313" key="9">
    <source>
        <dbReference type="EMBL" id="GAE87828.1"/>
    </source>
</evidence>
<evidence type="ECO:0000256" key="6">
    <source>
        <dbReference type="ARBA" id="ARBA00023027"/>
    </source>
</evidence>
<keyword evidence="6" id="KW-0520">NAD</keyword>
<keyword evidence="2" id="KW-0028">Amino-acid biosynthesis</keyword>
<dbReference type="Proteomes" id="UP000019109">
    <property type="component" value="Unassembled WGS sequence"/>
</dbReference>
<protein>
    <submittedName>
        <fullName evidence="9">3-isopropylmalate dehydrogenase</fullName>
    </submittedName>
</protein>
<evidence type="ECO:0000256" key="1">
    <source>
        <dbReference type="ARBA" id="ARBA00022430"/>
    </source>
</evidence>
<evidence type="ECO:0000256" key="4">
    <source>
        <dbReference type="ARBA" id="ARBA00022842"/>
    </source>
</evidence>
<keyword evidence="7" id="KW-0100">Branched-chain amino acid biosynthesis</keyword>